<dbReference type="KEGG" id="dpx:DAPPUDRAFT_327777"/>
<evidence type="ECO:0000313" key="2">
    <source>
        <dbReference type="EMBL" id="EFX70828.1"/>
    </source>
</evidence>
<dbReference type="EMBL" id="GL732617">
    <property type="protein sequence ID" value="EFX70828.1"/>
    <property type="molecule type" value="Genomic_DNA"/>
</dbReference>
<evidence type="ECO:0000256" key="1">
    <source>
        <dbReference type="SAM" id="MobiDB-lite"/>
    </source>
</evidence>
<reference evidence="2 3" key="1">
    <citation type="journal article" date="2011" name="Science">
        <title>The ecoresponsive genome of Daphnia pulex.</title>
        <authorList>
            <person name="Colbourne J.K."/>
            <person name="Pfrender M.E."/>
            <person name="Gilbert D."/>
            <person name="Thomas W.K."/>
            <person name="Tucker A."/>
            <person name="Oakley T.H."/>
            <person name="Tokishita S."/>
            <person name="Aerts A."/>
            <person name="Arnold G.J."/>
            <person name="Basu M.K."/>
            <person name="Bauer D.J."/>
            <person name="Caceres C.E."/>
            <person name="Carmel L."/>
            <person name="Casola C."/>
            <person name="Choi J.H."/>
            <person name="Detter J.C."/>
            <person name="Dong Q."/>
            <person name="Dusheyko S."/>
            <person name="Eads B.D."/>
            <person name="Frohlich T."/>
            <person name="Geiler-Samerotte K.A."/>
            <person name="Gerlach D."/>
            <person name="Hatcher P."/>
            <person name="Jogdeo S."/>
            <person name="Krijgsveld J."/>
            <person name="Kriventseva E.V."/>
            <person name="Kultz D."/>
            <person name="Laforsch C."/>
            <person name="Lindquist E."/>
            <person name="Lopez J."/>
            <person name="Manak J.R."/>
            <person name="Muller J."/>
            <person name="Pangilinan J."/>
            <person name="Patwardhan R.P."/>
            <person name="Pitluck S."/>
            <person name="Pritham E.J."/>
            <person name="Rechtsteiner A."/>
            <person name="Rho M."/>
            <person name="Rogozin I.B."/>
            <person name="Sakarya O."/>
            <person name="Salamov A."/>
            <person name="Schaack S."/>
            <person name="Shapiro H."/>
            <person name="Shiga Y."/>
            <person name="Skalitzky C."/>
            <person name="Smith Z."/>
            <person name="Souvorov A."/>
            <person name="Sung W."/>
            <person name="Tang Z."/>
            <person name="Tsuchiya D."/>
            <person name="Tu H."/>
            <person name="Vos H."/>
            <person name="Wang M."/>
            <person name="Wolf Y.I."/>
            <person name="Yamagata H."/>
            <person name="Yamada T."/>
            <person name="Ye Y."/>
            <person name="Shaw J.R."/>
            <person name="Andrews J."/>
            <person name="Crease T.J."/>
            <person name="Tang H."/>
            <person name="Lucas S.M."/>
            <person name="Robertson H.M."/>
            <person name="Bork P."/>
            <person name="Koonin E.V."/>
            <person name="Zdobnov E.M."/>
            <person name="Grigoriev I.V."/>
            <person name="Lynch M."/>
            <person name="Boore J.L."/>
        </authorList>
    </citation>
    <scope>NUCLEOTIDE SEQUENCE [LARGE SCALE GENOMIC DNA]</scope>
</reference>
<dbReference type="HOGENOM" id="CLU_467916_0_0_1"/>
<dbReference type="PhylomeDB" id="E9HBR1"/>
<dbReference type="GO" id="GO:0008408">
    <property type="term" value="F:3'-5' exonuclease activity"/>
    <property type="evidence" value="ECO:0007669"/>
    <property type="project" value="InterPro"/>
</dbReference>
<feature type="compositionally biased region" description="Polar residues" evidence="1">
    <location>
        <begin position="387"/>
        <end position="409"/>
    </location>
</feature>
<dbReference type="GO" id="GO:0008409">
    <property type="term" value="F:5'-3' exonuclease activity"/>
    <property type="evidence" value="ECO:0007669"/>
    <property type="project" value="InterPro"/>
</dbReference>
<proteinExistence type="predicted"/>
<dbReference type="AlphaFoldDB" id="E9HBR1"/>
<dbReference type="InParanoid" id="E9HBR1"/>
<keyword evidence="3" id="KW-1185">Reference proteome</keyword>
<dbReference type="PANTHER" id="PTHR34753">
    <property type="entry name" value="TELOMERASE RNA COMPONENT INTERACTING RNASE"/>
    <property type="match status" value="1"/>
</dbReference>
<organism evidence="2 3">
    <name type="scientific">Daphnia pulex</name>
    <name type="common">Water flea</name>
    <dbReference type="NCBI Taxonomy" id="6669"/>
    <lineage>
        <taxon>Eukaryota</taxon>
        <taxon>Metazoa</taxon>
        <taxon>Ecdysozoa</taxon>
        <taxon>Arthropoda</taxon>
        <taxon>Crustacea</taxon>
        <taxon>Branchiopoda</taxon>
        <taxon>Diplostraca</taxon>
        <taxon>Cladocera</taxon>
        <taxon>Anomopoda</taxon>
        <taxon>Daphniidae</taxon>
        <taxon>Daphnia</taxon>
    </lineage>
</organism>
<evidence type="ECO:0000313" key="3">
    <source>
        <dbReference type="Proteomes" id="UP000000305"/>
    </source>
</evidence>
<sequence length="583" mass="64530">MLNGLSPAEAKALREIFNPTYEGSFTLQCPILDESMGRTLKRLKGSSGSVIDFVEKTWLSTHYKIMDIARPLIQLWSSLPPNDPHLQHVESALRLWGVAFRDVTMNRRKNILRQTAPDFLNLLSDPTMFSNREMSRLFGVHFLNAIAKEADGENKIAKVGRNVGHPQTSKRPFNKFARNGGAITPKSSAGPSSGSHRGTGGNPQRASGEKSATLAGWVVSGLDDTRAKSTREAFRPKLKKNADLLINPNLDEAFYIRLKTVKSSSAAKANIDPIEKIYRNQTFKILDLVKPIMFLASRIKKKKKSRADAKAVKTALKLWAVVYHDITSARRRNILTQIYPQNIGLLDDKSILPTGGEHLFGPKFTQALVEQVKTLNALNTAGAPRASGSNDGHGQRQSGRSFSNPPASSGGRYSNFNGSLYVQTILAFQESFGGRIARFAFEWSKLTLDPWILSTVSQGLQLDFISDPVQFSIPPNACMDTHQYDCCKQEANSLIEKGAIVRARDQVLTDCPSGGFAKSVARLSVRWLRQQLIQALTARFNAGCTEPAQARAEKFCEKFKLEILLGIHSPTAVRKSWHFDGYG</sequence>
<feature type="region of interest" description="Disordered" evidence="1">
    <location>
        <begin position="159"/>
        <end position="211"/>
    </location>
</feature>
<protein>
    <submittedName>
        <fullName evidence="2">Uncharacterized protein</fullName>
    </submittedName>
</protein>
<feature type="compositionally biased region" description="Polar residues" evidence="1">
    <location>
        <begin position="185"/>
        <end position="196"/>
    </location>
</feature>
<dbReference type="PANTHER" id="PTHR34753:SF1">
    <property type="entry name" value="TELOMERASE RNA COMPONENT INTERACTING RNASE"/>
    <property type="match status" value="1"/>
</dbReference>
<dbReference type="Proteomes" id="UP000000305">
    <property type="component" value="Unassembled WGS sequence"/>
</dbReference>
<name>E9HBR1_DAPPU</name>
<dbReference type="OrthoDB" id="6372674at2759"/>
<accession>E9HBR1</accession>
<gene>
    <name evidence="2" type="ORF">DAPPUDRAFT_327777</name>
</gene>
<dbReference type="InterPro" id="IPR038838">
    <property type="entry name" value="TRIR"/>
</dbReference>
<feature type="region of interest" description="Disordered" evidence="1">
    <location>
        <begin position="381"/>
        <end position="409"/>
    </location>
</feature>